<dbReference type="InterPro" id="IPR047057">
    <property type="entry name" value="MerR_fam"/>
</dbReference>
<dbReference type="SUPFAM" id="SSF46955">
    <property type="entry name" value="Putative DNA-binding domain"/>
    <property type="match status" value="1"/>
</dbReference>
<gene>
    <name evidence="4" type="ORF">Pcatena_07870</name>
</gene>
<dbReference type="GeneID" id="88848913"/>
<evidence type="ECO:0000313" key="4">
    <source>
        <dbReference type="EMBL" id="BBH50200.1"/>
    </source>
</evidence>
<dbReference type="GO" id="GO:0003700">
    <property type="term" value="F:DNA-binding transcription factor activity"/>
    <property type="evidence" value="ECO:0007669"/>
    <property type="project" value="InterPro"/>
</dbReference>
<dbReference type="Gene3D" id="1.10.1660.10">
    <property type="match status" value="1"/>
</dbReference>
<dbReference type="InterPro" id="IPR000551">
    <property type="entry name" value="MerR-type_HTH_dom"/>
</dbReference>
<keyword evidence="1" id="KW-0238">DNA-binding</keyword>
<reference evidence="5" key="1">
    <citation type="submission" date="2018-11" db="EMBL/GenBank/DDBJ databases">
        <title>Comparative genomics of Parolsenella catena and Libanicoccus massiliensis: Reclassification of Libanicoccus massiliensis as Parolsenella massiliensis comb. nov.</title>
        <authorList>
            <person name="Sakamoto M."/>
            <person name="Ikeyama N."/>
            <person name="Murakami T."/>
            <person name="Mori H."/>
            <person name="Yuki M."/>
            <person name="Ohkuma M."/>
        </authorList>
    </citation>
    <scope>NUCLEOTIDE SEQUENCE [LARGE SCALE GENOMIC DNA]</scope>
    <source>
        <strain evidence="5">JCM 31932</strain>
    </source>
</reference>
<sequence>MADAGYLTIGKVVRRLQEQYPDLSISKVRYLEDEGLLTPSRTPGGYRLYSSRDIQRLETILYLQKTKFLPLSVIKDELDGRTTQEESTPEEMFGASRERASRISPELADEMHPIDRIPELLGVSLAIVRKMADCGLIRLVRSPAGRDLVRGQDLELIVTCAELTHFGIEPKNLRQYVAAANRETPMFEQALASISRHQGESEGERALRREMTLDRMLELTGSVRRSLIRRELLGDERSH</sequence>
<feature type="domain" description="HTH merR-type" evidence="3">
    <location>
        <begin position="6"/>
        <end position="80"/>
    </location>
</feature>
<dbReference type="SMART" id="SM00422">
    <property type="entry name" value="HTH_MERR"/>
    <property type="match status" value="1"/>
</dbReference>
<dbReference type="CDD" id="cd00592">
    <property type="entry name" value="HTH_MerR-like"/>
    <property type="match status" value="1"/>
</dbReference>
<dbReference type="InterPro" id="IPR009061">
    <property type="entry name" value="DNA-bd_dom_put_sf"/>
</dbReference>
<dbReference type="PANTHER" id="PTHR30204:SF89">
    <property type="entry name" value="HTH MERR-TYPE DOMAIN-CONTAINING PROTEIN"/>
    <property type="match status" value="1"/>
</dbReference>
<dbReference type="Proteomes" id="UP000273154">
    <property type="component" value="Chromosome"/>
</dbReference>
<dbReference type="PANTHER" id="PTHR30204">
    <property type="entry name" value="REDOX-CYCLING DRUG-SENSING TRANSCRIPTIONAL ACTIVATOR SOXR"/>
    <property type="match status" value="1"/>
</dbReference>
<dbReference type="RefSeq" id="WP_126421821.1">
    <property type="nucleotide sequence ID" value="NZ_AP019367.1"/>
</dbReference>
<proteinExistence type="predicted"/>
<evidence type="ECO:0000256" key="1">
    <source>
        <dbReference type="ARBA" id="ARBA00023125"/>
    </source>
</evidence>
<keyword evidence="5" id="KW-1185">Reference proteome</keyword>
<protein>
    <recommendedName>
        <fullName evidence="3">HTH merR-type domain-containing protein</fullName>
    </recommendedName>
</protein>
<accession>A0A3G9K9Y0</accession>
<dbReference type="GO" id="GO:0003677">
    <property type="term" value="F:DNA binding"/>
    <property type="evidence" value="ECO:0007669"/>
    <property type="project" value="UniProtKB-KW"/>
</dbReference>
<evidence type="ECO:0000313" key="5">
    <source>
        <dbReference type="Proteomes" id="UP000273154"/>
    </source>
</evidence>
<dbReference type="OrthoDB" id="3191171at2"/>
<evidence type="ECO:0000259" key="3">
    <source>
        <dbReference type="PROSITE" id="PS50937"/>
    </source>
</evidence>
<evidence type="ECO:0000256" key="2">
    <source>
        <dbReference type="SAM" id="MobiDB-lite"/>
    </source>
</evidence>
<dbReference type="KEGG" id="pcat:Pcatena_07870"/>
<name>A0A3G9K9Y0_9ACTN</name>
<organism evidence="4 5">
    <name type="scientific">Parolsenella catena</name>
    <dbReference type="NCBI Taxonomy" id="2003188"/>
    <lineage>
        <taxon>Bacteria</taxon>
        <taxon>Bacillati</taxon>
        <taxon>Actinomycetota</taxon>
        <taxon>Coriobacteriia</taxon>
        <taxon>Coriobacteriales</taxon>
        <taxon>Atopobiaceae</taxon>
        <taxon>Parolsenella</taxon>
    </lineage>
</organism>
<dbReference type="PROSITE" id="PS50937">
    <property type="entry name" value="HTH_MERR_2"/>
    <property type="match status" value="1"/>
</dbReference>
<feature type="region of interest" description="Disordered" evidence="2">
    <location>
        <begin position="80"/>
        <end position="99"/>
    </location>
</feature>
<dbReference type="AlphaFoldDB" id="A0A3G9K9Y0"/>
<dbReference type="EMBL" id="AP019367">
    <property type="protein sequence ID" value="BBH50200.1"/>
    <property type="molecule type" value="Genomic_DNA"/>
</dbReference>
<dbReference type="Pfam" id="PF13411">
    <property type="entry name" value="MerR_1"/>
    <property type="match status" value="1"/>
</dbReference>